<comment type="caution">
    <text evidence="1">The sequence shown here is derived from an EMBL/GenBank/DDBJ whole genome shotgun (WGS) entry which is preliminary data.</text>
</comment>
<dbReference type="OrthoDB" id="8450665at2"/>
<dbReference type="Proteomes" id="UP000305778">
    <property type="component" value="Unassembled WGS sequence"/>
</dbReference>
<proteinExistence type="predicted"/>
<evidence type="ECO:0000313" key="2">
    <source>
        <dbReference type="Proteomes" id="UP000305778"/>
    </source>
</evidence>
<name>A0A4V5MZR3_9ACTN</name>
<evidence type="ECO:0000313" key="1">
    <source>
        <dbReference type="EMBL" id="TKA09229.1"/>
    </source>
</evidence>
<reference evidence="1 2" key="1">
    <citation type="submission" date="2019-04" db="EMBL/GenBank/DDBJ databases">
        <title>Streptomyces oryziradicis sp. nov., a novel actinomycete isolated from rhizosphere soil of rice (Oryza sativa L.).</title>
        <authorList>
            <person name="Li C."/>
        </authorList>
    </citation>
    <scope>NUCLEOTIDE SEQUENCE [LARGE SCALE GENOMIC DNA]</scope>
    <source>
        <strain evidence="1 2">NEAU-C40</strain>
    </source>
</reference>
<dbReference type="AlphaFoldDB" id="A0A4V5MZR3"/>
<dbReference type="RefSeq" id="WP_136726072.1">
    <property type="nucleotide sequence ID" value="NZ_JAOPYF010000019.1"/>
</dbReference>
<organism evidence="1 2">
    <name type="scientific">Actinacidiphila oryziradicis</name>
    <dbReference type="NCBI Taxonomy" id="2571141"/>
    <lineage>
        <taxon>Bacteria</taxon>
        <taxon>Bacillati</taxon>
        <taxon>Actinomycetota</taxon>
        <taxon>Actinomycetes</taxon>
        <taxon>Kitasatosporales</taxon>
        <taxon>Streptomycetaceae</taxon>
        <taxon>Actinacidiphila</taxon>
    </lineage>
</organism>
<dbReference type="EMBL" id="SUMC01000024">
    <property type="protein sequence ID" value="TKA09229.1"/>
    <property type="molecule type" value="Genomic_DNA"/>
</dbReference>
<protein>
    <recommendedName>
        <fullName evidence="3">Tetratricopeptide repeat protein</fullName>
    </recommendedName>
</protein>
<accession>A0A4V5MZR3</accession>
<gene>
    <name evidence="1" type="ORF">FCI23_23910</name>
</gene>
<keyword evidence="2" id="KW-1185">Reference proteome</keyword>
<evidence type="ECO:0008006" key="3">
    <source>
        <dbReference type="Google" id="ProtNLM"/>
    </source>
</evidence>
<sequence length="139" mass="15382">MTRIGQVAMLLHAGDREEARNRFAALWEELGEHGDPLHRCTVAHFMADTQDDPEAELDWDLRALYAADHAALAARGFFPSLHLNLAADYWKVGENRMARSCLGRAREAAAVLGDDAYADGVRAAIGRMELRLDAPDQLP</sequence>